<dbReference type="AlphaFoldDB" id="F3URI8"/>
<evidence type="ECO:0000313" key="1">
    <source>
        <dbReference type="EMBL" id="EGJ40502.1"/>
    </source>
</evidence>
<gene>
    <name evidence="1" type="ORF">HMPREF9389_1446</name>
</gene>
<comment type="caution">
    <text evidence="1">The sequence shown here is derived from an EMBL/GenBank/DDBJ whole genome shotgun (WGS) entry which is preliminary data.</text>
</comment>
<accession>F3URI8</accession>
<dbReference type="STRING" id="888816.HMPREF9389_1446"/>
<reference evidence="1 2" key="1">
    <citation type="submission" date="2011-03" db="EMBL/GenBank/DDBJ databases">
        <authorList>
            <person name="Muzny D."/>
            <person name="Qin X."/>
            <person name="Deng J."/>
            <person name="Jiang H."/>
            <person name="Liu Y."/>
            <person name="Qu J."/>
            <person name="Song X.-Z."/>
            <person name="Zhang L."/>
            <person name="Thornton R."/>
            <person name="Coyle M."/>
            <person name="Francisco L."/>
            <person name="Jackson L."/>
            <person name="Javaid M."/>
            <person name="Korchina V."/>
            <person name="Kovar C."/>
            <person name="Mata R."/>
            <person name="Mathew T."/>
            <person name="Ngo R."/>
            <person name="Nguyen L."/>
            <person name="Nguyen N."/>
            <person name="Okwuonu G."/>
            <person name="Ongeri F."/>
            <person name="Pham C."/>
            <person name="Simmons D."/>
            <person name="Wilczek-Boney K."/>
            <person name="Hale W."/>
            <person name="Jakkamsetti A."/>
            <person name="Pham P."/>
            <person name="Ruth R."/>
            <person name="San Lucas F."/>
            <person name="Warren J."/>
            <person name="Zhang J."/>
            <person name="Zhao Z."/>
            <person name="Zhou C."/>
            <person name="Zhu D."/>
            <person name="Lee S."/>
            <person name="Bess C."/>
            <person name="Blankenburg K."/>
            <person name="Forbes L."/>
            <person name="Fu Q."/>
            <person name="Gubbala S."/>
            <person name="Hirani K."/>
            <person name="Jayaseelan J.C."/>
            <person name="Lara F."/>
            <person name="Munidasa M."/>
            <person name="Palculict T."/>
            <person name="Patil S."/>
            <person name="Pu L.-L."/>
            <person name="Saada N."/>
            <person name="Tang L."/>
            <person name="Weissenberger G."/>
            <person name="Zhu Y."/>
            <person name="Hemphill L."/>
            <person name="Shang Y."/>
            <person name="Youmans B."/>
            <person name="Ayvaz T."/>
            <person name="Ross M."/>
            <person name="Santibanez J."/>
            <person name="Aqrawi P."/>
            <person name="Gross S."/>
            <person name="Joshi V."/>
            <person name="Fowler G."/>
            <person name="Nazareth L."/>
            <person name="Reid J."/>
            <person name="Worley K."/>
            <person name="Petrosino J."/>
            <person name="Highlander S."/>
            <person name="Gibbs R."/>
        </authorList>
    </citation>
    <scope>NUCLEOTIDE SEQUENCE [LARGE SCALE GENOMIC DNA]</scope>
    <source>
        <strain evidence="1 2">SK355</strain>
    </source>
</reference>
<dbReference type="HOGENOM" id="CLU_120425_0_0_9"/>
<evidence type="ECO:0000313" key="2">
    <source>
        <dbReference type="Proteomes" id="UP000005589"/>
    </source>
</evidence>
<proteinExistence type="predicted"/>
<name>F3URI8_STRSA</name>
<dbReference type="PATRIC" id="fig|888816.3.peg.1413"/>
<dbReference type="Proteomes" id="UP000005589">
    <property type="component" value="Unassembled WGS sequence"/>
</dbReference>
<organism evidence="1 2">
    <name type="scientific">Streptococcus sanguinis SK355</name>
    <dbReference type="NCBI Taxonomy" id="888816"/>
    <lineage>
        <taxon>Bacteria</taxon>
        <taxon>Bacillati</taxon>
        <taxon>Bacillota</taxon>
        <taxon>Bacilli</taxon>
        <taxon>Lactobacillales</taxon>
        <taxon>Streptococcaceae</taxon>
        <taxon>Streptococcus</taxon>
    </lineage>
</organism>
<sequence>MEGILEGYHGTTPTAAQNILSTCSIDVIPFVITNDAGIVLGQNLPNDLGQGLYLFIDEESKGFSGKQSAKNYSKTYKHEENKIKILKFVFDDQNLTVLNLNNTSTVKMLNELKNQLYDRIYTQLSSAIKNNPRKKRANLDGIFLEFLIKFRFCDSIDCVICDTYTPVYNVGGVRTISNLPNGREICLRNLSLINWEKVEECE</sequence>
<protein>
    <submittedName>
        <fullName evidence="1">Uncharacterized protein</fullName>
    </submittedName>
</protein>
<dbReference type="EMBL" id="AFFN01000019">
    <property type="protein sequence ID" value="EGJ40502.1"/>
    <property type="molecule type" value="Genomic_DNA"/>
</dbReference>